<proteinExistence type="predicted"/>
<sequence length="115" mass="13270">MNKSFFAIASLALTSSANLNSFNKPSISVFIRLHDLVHAIRVDGTLAQNFAHRHGRLTIHLHSHVTQFVEQWPMLCRRIDLRGAPKSLEHFVHDTMTISNPHRVKYTVLFRHHNL</sequence>
<dbReference type="AlphaFoldDB" id="A0A7S2E0P3"/>
<dbReference type="EMBL" id="HBGS01051887">
    <property type="protein sequence ID" value="CAD9469120.1"/>
    <property type="molecule type" value="Transcribed_RNA"/>
</dbReference>
<gene>
    <name evidence="1" type="ORF">DSPE1174_LOCUS26813</name>
</gene>
<name>A0A7S2E0P3_9STRA</name>
<evidence type="ECO:0000313" key="1">
    <source>
        <dbReference type="EMBL" id="CAD9469120.1"/>
    </source>
</evidence>
<reference evidence="1" key="1">
    <citation type="submission" date="2021-01" db="EMBL/GenBank/DDBJ databases">
        <authorList>
            <person name="Corre E."/>
            <person name="Pelletier E."/>
            <person name="Niang G."/>
            <person name="Scheremetjew M."/>
            <person name="Finn R."/>
            <person name="Kale V."/>
            <person name="Holt S."/>
            <person name="Cochrane G."/>
            <person name="Meng A."/>
            <person name="Brown T."/>
            <person name="Cohen L."/>
        </authorList>
    </citation>
    <scope>NUCLEOTIDE SEQUENCE</scope>
    <source>
        <strain evidence="1">CCMP1381</strain>
    </source>
</reference>
<organism evidence="1">
    <name type="scientific">Octactis speculum</name>
    <dbReference type="NCBI Taxonomy" id="3111310"/>
    <lineage>
        <taxon>Eukaryota</taxon>
        <taxon>Sar</taxon>
        <taxon>Stramenopiles</taxon>
        <taxon>Ochrophyta</taxon>
        <taxon>Dictyochophyceae</taxon>
        <taxon>Dictyochales</taxon>
        <taxon>Dictyochaceae</taxon>
        <taxon>Octactis</taxon>
    </lineage>
</organism>
<accession>A0A7S2E0P3</accession>
<protein>
    <submittedName>
        <fullName evidence="1">Uncharacterized protein</fullName>
    </submittedName>
</protein>